<keyword evidence="2" id="KW-0328">Glycosyltransferase</keyword>
<dbReference type="InterPro" id="IPR028098">
    <property type="entry name" value="Glyco_trans_4-like_N"/>
</dbReference>
<dbReference type="SUPFAM" id="SSF53756">
    <property type="entry name" value="UDP-Glycosyltransferase/glycogen phosphorylase"/>
    <property type="match status" value="1"/>
</dbReference>
<dbReference type="Pfam" id="PF04932">
    <property type="entry name" value="Wzy_C"/>
    <property type="match status" value="1"/>
</dbReference>
<keyword evidence="5 8" id="KW-1133">Transmembrane helix</keyword>
<protein>
    <submittedName>
        <fullName evidence="11">Uncharacterized protein</fullName>
    </submittedName>
</protein>
<dbReference type="Gene3D" id="3.40.50.2000">
    <property type="entry name" value="Glycogen Phosphorylase B"/>
    <property type="match status" value="2"/>
</dbReference>
<dbReference type="CDD" id="cd03794">
    <property type="entry name" value="GT4_WbuB-like"/>
    <property type="match status" value="1"/>
</dbReference>
<feature type="region of interest" description="Disordered" evidence="7">
    <location>
        <begin position="926"/>
        <end position="980"/>
    </location>
</feature>
<feature type="transmembrane region" description="Helical" evidence="8">
    <location>
        <begin position="64"/>
        <end position="82"/>
    </location>
</feature>
<dbReference type="InterPro" id="IPR051533">
    <property type="entry name" value="WaaL-like"/>
</dbReference>
<dbReference type="PANTHER" id="PTHR37422:SF13">
    <property type="entry name" value="LIPOPOLYSACCHARIDE BIOSYNTHESIS PROTEIN PA4999-RELATED"/>
    <property type="match status" value="1"/>
</dbReference>
<proteinExistence type="predicted"/>
<feature type="domain" description="Glycosyltransferase subfamily 4-like N-terminal" evidence="10">
    <location>
        <begin position="555"/>
        <end position="712"/>
    </location>
</feature>
<feature type="transmembrane region" description="Helical" evidence="8">
    <location>
        <begin position="439"/>
        <end position="458"/>
    </location>
</feature>
<accession>A0A8J4E2N3</accession>
<feature type="transmembrane region" description="Helical" evidence="8">
    <location>
        <begin position="201"/>
        <end position="217"/>
    </location>
</feature>
<dbReference type="Pfam" id="PF13692">
    <property type="entry name" value="Glyco_trans_1_4"/>
    <property type="match status" value="1"/>
</dbReference>
<evidence type="ECO:0000256" key="4">
    <source>
        <dbReference type="ARBA" id="ARBA00022692"/>
    </source>
</evidence>
<evidence type="ECO:0000256" key="2">
    <source>
        <dbReference type="ARBA" id="ARBA00022676"/>
    </source>
</evidence>
<keyword evidence="12" id="KW-1185">Reference proteome</keyword>
<name>A0A8J4E2N3_9ACTN</name>
<organism evidence="11 12">
    <name type="scientific">Virgisporangium aurantiacum</name>
    <dbReference type="NCBI Taxonomy" id="175570"/>
    <lineage>
        <taxon>Bacteria</taxon>
        <taxon>Bacillati</taxon>
        <taxon>Actinomycetota</taxon>
        <taxon>Actinomycetes</taxon>
        <taxon>Micromonosporales</taxon>
        <taxon>Micromonosporaceae</taxon>
        <taxon>Virgisporangium</taxon>
    </lineage>
</organism>
<comment type="subcellular location">
    <subcellularLocation>
        <location evidence="1">Membrane</location>
        <topology evidence="1">Multi-pass membrane protein</topology>
    </subcellularLocation>
</comment>
<feature type="domain" description="O-antigen ligase-related" evidence="9">
    <location>
        <begin position="232"/>
        <end position="447"/>
    </location>
</feature>
<reference evidence="11" key="1">
    <citation type="submission" date="2021-01" db="EMBL/GenBank/DDBJ databases">
        <title>Whole genome shotgun sequence of Virgisporangium aurantiacum NBRC 16421.</title>
        <authorList>
            <person name="Komaki H."/>
            <person name="Tamura T."/>
        </authorList>
    </citation>
    <scope>NUCLEOTIDE SEQUENCE</scope>
    <source>
        <strain evidence="11">NBRC 16421</strain>
    </source>
</reference>
<dbReference type="Proteomes" id="UP000612585">
    <property type="component" value="Unassembled WGS sequence"/>
</dbReference>
<evidence type="ECO:0000313" key="11">
    <source>
        <dbReference type="EMBL" id="GIJ60040.1"/>
    </source>
</evidence>
<evidence type="ECO:0000256" key="8">
    <source>
        <dbReference type="SAM" id="Phobius"/>
    </source>
</evidence>
<feature type="compositionally biased region" description="Low complexity" evidence="7">
    <location>
        <begin position="323"/>
        <end position="355"/>
    </location>
</feature>
<dbReference type="InterPro" id="IPR007016">
    <property type="entry name" value="O-antigen_ligase-rel_domated"/>
</dbReference>
<evidence type="ECO:0000256" key="7">
    <source>
        <dbReference type="SAM" id="MobiDB-lite"/>
    </source>
</evidence>
<feature type="compositionally biased region" description="Pro residues" evidence="7">
    <location>
        <begin position="312"/>
        <end position="322"/>
    </location>
</feature>
<keyword evidence="3" id="KW-0808">Transferase</keyword>
<evidence type="ECO:0000259" key="10">
    <source>
        <dbReference type="Pfam" id="PF13579"/>
    </source>
</evidence>
<feature type="transmembrane region" description="Helical" evidence="8">
    <location>
        <begin position="94"/>
        <end position="112"/>
    </location>
</feature>
<feature type="transmembrane region" description="Helical" evidence="8">
    <location>
        <begin position="606"/>
        <end position="625"/>
    </location>
</feature>
<feature type="transmembrane region" description="Helical" evidence="8">
    <location>
        <begin position="149"/>
        <end position="170"/>
    </location>
</feature>
<sequence>MNDVLRATGASGIANWTRRFDRLLWVLLLCLLVLVLAEGWLNGVLLQARMSSFGDVAPTTWPRLLKNGLFLALAVAAAAKITMARRWRSFRTDADVALAVLFVVLVVAGLVSGSSPSLIAQAIFVYLRGAIIFYAWRALAPDPVQVRRFVLVLAPLVAVHALAGILQLAVGRQAYLWLGWNDMTWADINRAQGLFKHPNDLGHLLALAALGIAAVLAARPRRPARWWSAFGVVLLGLAATQSRESILAALAGLVVIPLVNGTRKRIVFACAALVVLFAAVPLVITPSNRAEWSRRFDGVVNAVKAPSGSRPTPQPTQSPAPGPTAAATPSQDQASQPAPTQPASTQPAPAEQPSPVTQPAAPPPAEREIRVLYAQQAFDLWRHRPLLGYGTGQFGGYVAYQNNPRWNEDPRFGPNGFDMHGFYTETVDSFWLHLWVETGAIGALAYVGWLFLLIRPLLTASRRARRKSDASGERTLPSPALPWAIATMAVAFLVAFLSISLEDPLFPALLFTVLGIAWTVGLARHAAPDLPRQRVDEADRPLRIGMVIVSEYEANPRVRREAEALAARGDDVTVLALNRAGAPREEMIDGVRVIHLRVSKYRGDSALAYLRLYGAFFVRATAWLIRRPRAFDLVQTHTMPEAMIFTAAAQKLARTPVLLDVHDLTAQLFASKFSPRGLVMRGIQLSTRAAFAFADEVLTVHEPYAETIRAMTKRPLTIVLNSPDERLFPPREHRPPATDGDIVFSYHGLLAPRHGLANLVEAVAQLHREMPRVRLQILGSGDALAALRVQVAEGGLDGIVSLPDGLLPITSIPPALERVHFGVLPSQLDPWTREVLPTKLMEYMALGVPVISFRNRVIVRHFPDDAITFVDPADVANLVAAMRGLASDPERARKQAERASVALVPLQWRQQKVTYLALIDRLARRRSRQPVPGPQAAARTHVGAIPRQREGTHDREGTHQHEGTRQREETTSAAVTTETT</sequence>
<dbReference type="AlphaFoldDB" id="A0A8J4E2N3"/>
<evidence type="ECO:0000313" key="12">
    <source>
        <dbReference type="Proteomes" id="UP000612585"/>
    </source>
</evidence>
<evidence type="ECO:0000259" key="9">
    <source>
        <dbReference type="Pfam" id="PF04932"/>
    </source>
</evidence>
<keyword evidence="4 8" id="KW-0812">Transmembrane</keyword>
<feature type="transmembrane region" description="Helical" evidence="8">
    <location>
        <begin position="118"/>
        <end position="137"/>
    </location>
</feature>
<dbReference type="Pfam" id="PF13579">
    <property type="entry name" value="Glyco_trans_4_4"/>
    <property type="match status" value="1"/>
</dbReference>
<keyword evidence="6 8" id="KW-0472">Membrane</keyword>
<gene>
    <name evidence="11" type="ORF">Vau01_075560</name>
</gene>
<evidence type="ECO:0000256" key="3">
    <source>
        <dbReference type="ARBA" id="ARBA00022679"/>
    </source>
</evidence>
<feature type="transmembrane region" description="Helical" evidence="8">
    <location>
        <begin position="266"/>
        <end position="284"/>
    </location>
</feature>
<feature type="transmembrane region" description="Helical" evidence="8">
    <location>
        <begin position="479"/>
        <end position="499"/>
    </location>
</feature>
<evidence type="ECO:0000256" key="6">
    <source>
        <dbReference type="ARBA" id="ARBA00023136"/>
    </source>
</evidence>
<evidence type="ECO:0000256" key="1">
    <source>
        <dbReference type="ARBA" id="ARBA00004141"/>
    </source>
</evidence>
<feature type="transmembrane region" description="Helical" evidence="8">
    <location>
        <begin position="23"/>
        <end position="44"/>
    </location>
</feature>
<feature type="compositionally biased region" description="Low complexity" evidence="7">
    <location>
        <begin position="971"/>
        <end position="980"/>
    </location>
</feature>
<dbReference type="PANTHER" id="PTHR37422">
    <property type="entry name" value="TEICHURONIC ACID BIOSYNTHESIS PROTEIN TUAE"/>
    <property type="match status" value="1"/>
</dbReference>
<feature type="transmembrane region" description="Helical" evidence="8">
    <location>
        <begin position="505"/>
        <end position="523"/>
    </location>
</feature>
<comment type="caution">
    <text evidence="11">The sequence shown here is derived from an EMBL/GenBank/DDBJ whole genome shotgun (WGS) entry which is preliminary data.</text>
</comment>
<evidence type="ECO:0000256" key="5">
    <source>
        <dbReference type="ARBA" id="ARBA00022989"/>
    </source>
</evidence>
<feature type="region of interest" description="Disordered" evidence="7">
    <location>
        <begin position="303"/>
        <end position="364"/>
    </location>
</feature>
<dbReference type="GO" id="GO:0016757">
    <property type="term" value="F:glycosyltransferase activity"/>
    <property type="evidence" value="ECO:0007669"/>
    <property type="project" value="UniProtKB-KW"/>
</dbReference>
<dbReference type="GO" id="GO:0016020">
    <property type="term" value="C:membrane"/>
    <property type="evidence" value="ECO:0007669"/>
    <property type="project" value="UniProtKB-SubCell"/>
</dbReference>
<dbReference type="EMBL" id="BOPG01000049">
    <property type="protein sequence ID" value="GIJ60040.1"/>
    <property type="molecule type" value="Genomic_DNA"/>
</dbReference>
<feature type="compositionally biased region" description="Basic and acidic residues" evidence="7">
    <location>
        <begin position="947"/>
        <end position="970"/>
    </location>
</feature>